<dbReference type="AlphaFoldDB" id="A0AA37FQ35"/>
<gene>
    <name evidence="1" type="ORF">KAM435_35510</name>
    <name evidence="2" type="ORF">KAM436_36750</name>
</gene>
<accession>A0AA37FQ35</accession>
<comment type="caution">
    <text evidence="1">The sequence shown here is derived from an EMBL/GenBank/DDBJ whole genome shotgun (WGS) entry which is preliminary data.</text>
</comment>
<dbReference type="RefSeq" id="WP_203787923.1">
    <property type="nucleotide sequence ID" value="NZ_AP024354.1"/>
</dbReference>
<dbReference type="Proteomes" id="UP000887212">
    <property type="component" value="Unassembled WGS sequence"/>
</dbReference>
<dbReference type="EMBL" id="BPMT01000021">
    <property type="protein sequence ID" value="GIZ94707.1"/>
    <property type="molecule type" value="Genomic_DNA"/>
</dbReference>
<name>A0AA37FQ35_AQUAC</name>
<sequence length="255" mass="27651">MEIDQPALRAAIASGERLGGLGVSAEWRLTEAELVSLSHFSVVCRLTVPESDAAYKRNYDMCQASPQIASGAGASIRLARGFCLSKASLKPNSVAGIGEWTGAYLAGEDVLEAFRQAGLTGLASEPVLQTSSRAPFPNVRQLVTEAILPAAVAGALSDFPPGYCGLLCYEPRQLIDQPDFSHTAEPWASQRYGWPLWVVSARTRNLFLSQGMSGWAFRPVLATDSALFERYLALSQELCALLRDAPQSKLEDRDW</sequence>
<dbReference type="Proteomes" id="UP000887228">
    <property type="component" value="Unassembled WGS sequence"/>
</dbReference>
<evidence type="ECO:0000313" key="3">
    <source>
        <dbReference type="Proteomes" id="UP000887212"/>
    </source>
</evidence>
<dbReference type="EMBL" id="BPMS01000022">
    <property type="protein sequence ID" value="GIZ90224.1"/>
    <property type="molecule type" value="Genomic_DNA"/>
</dbReference>
<reference evidence="1 4" key="1">
    <citation type="submission" date="2021-07" db="EMBL/GenBank/DDBJ databases">
        <title>Whole genome sequencing of carbapenem-resistant Pseudomonas spp. isolated in Japan.</title>
        <authorList>
            <person name="Suzuki M."/>
            <person name="Maehana S."/>
            <person name="Kitasato H."/>
        </authorList>
    </citation>
    <scope>NUCLEOTIDE SEQUENCE</scope>
    <source>
        <strain evidence="1">KAM435</strain>
        <strain evidence="2 4">KAM436</strain>
    </source>
</reference>
<evidence type="ECO:0000313" key="2">
    <source>
        <dbReference type="EMBL" id="GIZ94707.1"/>
    </source>
</evidence>
<evidence type="ECO:0000313" key="1">
    <source>
        <dbReference type="EMBL" id="GIZ90224.1"/>
    </source>
</evidence>
<organism evidence="1 3">
    <name type="scientific">Aquipseudomonas alcaligenes</name>
    <name type="common">Pseudomonas alcaligenes</name>
    <dbReference type="NCBI Taxonomy" id="43263"/>
    <lineage>
        <taxon>Bacteria</taxon>
        <taxon>Pseudomonadati</taxon>
        <taxon>Pseudomonadota</taxon>
        <taxon>Gammaproteobacteria</taxon>
        <taxon>Pseudomonadales</taxon>
        <taxon>Pseudomonadaceae</taxon>
        <taxon>Aquipseudomonas</taxon>
    </lineage>
</organism>
<protein>
    <submittedName>
        <fullName evidence="1">Uncharacterized protein</fullName>
    </submittedName>
</protein>
<proteinExistence type="predicted"/>
<evidence type="ECO:0000313" key="4">
    <source>
        <dbReference type="Proteomes" id="UP000887228"/>
    </source>
</evidence>